<name>F3KRI8_9BURK</name>
<evidence type="ECO:0000256" key="2">
    <source>
        <dbReference type="ARBA" id="ARBA00022729"/>
    </source>
</evidence>
<evidence type="ECO:0000256" key="3">
    <source>
        <dbReference type="SAM" id="SignalP"/>
    </source>
</evidence>
<dbReference type="InterPro" id="IPR028082">
    <property type="entry name" value="Peripla_BP_I"/>
</dbReference>
<dbReference type="PANTHER" id="PTHR30483">
    <property type="entry name" value="LEUCINE-SPECIFIC-BINDING PROTEIN"/>
    <property type="match status" value="1"/>
</dbReference>
<dbReference type="SUPFAM" id="SSF53822">
    <property type="entry name" value="Periplasmic binding protein-like I"/>
    <property type="match status" value="1"/>
</dbReference>
<feature type="signal peptide" evidence="3">
    <location>
        <begin position="1"/>
        <end position="32"/>
    </location>
</feature>
<evidence type="ECO:0000313" key="5">
    <source>
        <dbReference type="EMBL" id="EGI77587.1"/>
    </source>
</evidence>
<comment type="caution">
    <text evidence="5">The sequence shown here is derived from an EMBL/GenBank/DDBJ whole genome shotgun (WGS) entry which is preliminary data.</text>
</comment>
<sequence>MARAQVQQSKRTLIKGAAAAVGAATFAPQLMAQNAPVRIGYTMARTGPWTGGAQTSQEPNYLLWAEQQNAAGGLDVKGVRRKIELISSDDQSNVETVVRTYEKLMGSDKVDLVLPPWGSGANFAVAPLANRYGYPFLAPTALSKKLVDLKLPYFFLLLQQPAPMIGALVDLLKSQGVKTVAVIYVDDLFGLENYAALKEAVKGSGIRLVEEKSYPGSTQDLSPVLRSIKDKNPDAFIGFSYPPDTILASKQSKEVGFNPKFYYASVGTAFPLYTKVMTVAGAEGVMGMGSWNAKTSPGAKAYFDAHVASQKKEPDRWASGAAWAGLEILTNAVKSVGLDRKAIRDYVANTTHQTILGEIKFNGSENVGTPGTVGQWQKGEFEVVWPPARATAKLIAKPKW</sequence>
<protein>
    <submittedName>
        <fullName evidence="5">Putative branched-chain amino acid binding protein</fullName>
    </submittedName>
</protein>
<organism evidence="5 6">
    <name type="scientific">Hylemonella gracilis ATCC 19624</name>
    <dbReference type="NCBI Taxonomy" id="887062"/>
    <lineage>
        <taxon>Bacteria</taxon>
        <taxon>Pseudomonadati</taxon>
        <taxon>Pseudomonadota</taxon>
        <taxon>Betaproteobacteria</taxon>
        <taxon>Burkholderiales</taxon>
        <taxon>Comamonadaceae</taxon>
        <taxon>Hylemonella</taxon>
    </lineage>
</organism>
<dbReference type="STRING" id="887062.HGR_05334"/>
<dbReference type="PROSITE" id="PS51318">
    <property type="entry name" value="TAT"/>
    <property type="match status" value="1"/>
</dbReference>
<evidence type="ECO:0000313" key="6">
    <source>
        <dbReference type="Proteomes" id="UP000016368"/>
    </source>
</evidence>
<keyword evidence="6" id="KW-1185">Reference proteome</keyword>
<keyword evidence="2 3" id="KW-0732">Signal</keyword>
<dbReference type="EMBL" id="AEGR01000044">
    <property type="protein sequence ID" value="EGI77587.1"/>
    <property type="molecule type" value="Genomic_DNA"/>
</dbReference>
<proteinExistence type="inferred from homology"/>
<reference evidence="5 6" key="1">
    <citation type="journal article" date="2011" name="EMBO J.">
        <title>Structural diversity of bacterial flagellar motors.</title>
        <authorList>
            <person name="Chen S."/>
            <person name="Beeby M."/>
            <person name="Murphy G.E."/>
            <person name="Leadbetter J.R."/>
            <person name="Hendrixson D.R."/>
            <person name="Briegel A."/>
            <person name="Li Z."/>
            <person name="Shi J."/>
            <person name="Tocheva E.I."/>
            <person name="Muller A."/>
            <person name="Dobro M.J."/>
            <person name="Jensen G.J."/>
        </authorList>
    </citation>
    <scope>NUCLEOTIDE SEQUENCE [LARGE SCALE GENOMIC DNA]</scope>
    <source>
        <strain evidence="5 6">ATCC 19624</strain>
    </source>
</reference>
<dbReference type="Proteomes" id="UP000016368">
    <property type="component" value="Unassembled WGS sequence"/>
</dbReference>
<feature type="chain" id="PRO_5003296829" evidence="3">
    <location>
        <begin position="33"/>
        <end position="400"/>
    </location>
</feature>
<dbReference type="InterPro" id="IPR028081">
    <property type="entry name" value="Leu-bd"/>
</dbReference>
<dbReference type="InterPro" id="IPR051010">
    <property type="entry name" value="BCAA_transport"/>
</dbReference>
<evidence type="ECO:0000256" key="1">
    <source>
        <dbReference type="ARBA" id="ARBA00010062"/>
    </source>
</evidence>
<dbReference type="PANTHER" id="PTHR30483:SF37">
    <property type="entry name" value="ABC TRANSPORTER SUBSTRATE-BINDING PROTEIN"/>
    <property type="match status" value="1"/>
</dbReference>
<feature type="domain" description="Leucine-binding protein" evidence="4">
    <location>
        <begin position="36"/>
        <end position="377"/>
    </location>
</feature>
<gene>
    <name evidence="5" type="ORF">HGR_05334</name>
</gene>
<dbReference type="AlphaFoldDB" id="F3KRI8"/>
<dbReference type="eggNOG" id="COG0683">
    <property type="taxonomic scope" value="Bacteria"/>
</dbReference>
<comment type="similarity">
    <text evidence="1">Belongs to the leucine-binding protein family.</text>
</comment>
<dbReference type="Pfam" id="PF13458">
    <property type="entry name" value="Peripla_BP_6"/>
    <property type="match status" value="1"/>
</dbReference>
<dbReference type="InterPro" id="IPR006311">
    <property type="entry name" value="TAT_signal"/>
</dbReference>
<accession>F3KRI8</accession>
<dbReference type="OrthoDB" id="26870at2"/>
<dbReference type="Gene3D" id="3.40.50.2300">
    <property type="match status" value="2"/>
</dbReference>
<evidence type="ECO:0000259" key="4">
    <source>
        <dbReference type="Pfam" id="PF13458"/>
    </source>
</evidence>
<dbReference type="CDD" id="cd06338">
    <property type="entry name" value="PBP1_ABC_ligand_binding-like"/>
    <property type="match status" value="1"/>
</dbReference>
<dbReference type="RefSeq" id="WP_006297072.1">
    <property type="nucleotide sequence ID" value="NZ_AEGR01000044.1"/>
</dbReference>